<dbReference type="Pfam" id="PF22919">
    <property type="entry name" value="ATP-synt_VA_C"/>
    <property type="match status" value="1"/>
</dbReference>
<dbReference type="InterPro" id="IPR000194">
    <property type="entry name" value="ATPase_F1/V1/A1_a/bsu_nucl-bd"/>
</dbReference>
<dbReference type="AlphaFoldDB" id="A0A2K9NK47"/>
<dbReference type="OrthoDB" id="9801639at2"/>
<feature type="binding site" evidence="12">
    <location>
        <begin position="152"/>
        <end position="159"/>
    </location>
    <ligand>
        <name>ATP</name>
        <dbReference type="ChEBI" id="CHEBI:30616"/>
    </ligand>
</feature>
<dbReference type="HAMAP" id="MF_01347">
    <property type="entry name" value="ATP_synth_beta_bact"/>
    <property type="match status" value="1"/>
</dbReference>
<evidence type="ECO:0000256" key="3">
    <source>
        <dbReference type="ARBA" id="ARBA00022448"/>
    </source>
</evidence>
<comment type="catalytic activity">
    <reaction evidence="12">
        <text>ATP + H2O + 4 H(+)(in) = ADP + phosphate + 5 H(+)(out)</text>
        <dbReference type="Rhea" id="RHEA:57720"/>
        <dbReference type="ChEBI" id="CHEBI:15377"/>
        <dbReference type="ChEBI" id="CHEBI:15378"/>
        <dbReference type="ChEBI" id="CHEBI:30616"/>
        <dbReference type="ChEBI" id="CHEBI:43474"/>
        <dbReference type="ChEBI" id="CHEBI:456216"/>
        <dbReference type="EC" id="7.1.2.2"/>
    </reaction>
</comment>
<sequence length="466" mass="49502">MTVANPYLGKVQAIHGSVLDIQFAYGLPCLDEMLFVRGTIPAEVRAHLSADMVRAVALDVTAGLTRGDTACRTRCGLSVPVGPQLLGRVIDVVGRPLDGLGPLPADLPLRSIHQPSPPLSRRTARLEPQWTGIKIIDLLAPLARGGKTALFGGAGVGKTVLIMELIRTVVERDDGLSVFAGIGERSREAAELLEDMRGSGVLERTVMVLGQMAEPPGARWRAGLTALTQAEYFRDVMGRDVLLLMDNVFRFVQAGAEIAGMLGHMPARVGYQPTMAGEIGMLQERIASVAGAAITSIQAVYVPADDFTDPAVAELFSHLDGSIVLSRAVAAEGLYPAVDPLASSTRLMDPDLVGQRHYRVAAAVRAAIAQYRALEDIIALLGVDELSAADRQVVARARRLLRFLTQPFHVTGGFTGRQGVSVDIQDTLAGCEAILNGDTDGWAESSLYMTGTLADAHARETGGGRG</sequence>
<proteinExistence type="inferred from homology"/>
<keyword evidence="10 12" id="KW-0139">CF(1)</keyword>
<keyword evidence="12" id="KW-1003">Cell membrane</keyword>
<evidence type="ECO:0000256" key="6">
    <source>
        <dbReference type="ARBA" id="ARBA00022840"/>
    </source>
</evidence>
<dbReference type="InterPro" id="IPR050053">
    <property type="entry name" value="ATPase_alpha/beta_chains"/>
</dbReference>
<dbReference type="InterPro" id="IPR024034">
    <property type="entry name" value="ATPase_F1/V1_b/a_C"/>
</dbReference>
<dbReference type="InterPro" id="IPR055190">
    <property type="entry name" value="ATP-synt_VA_C"/>
</dbReference>
<evidence type="ECO:0000256" key="9">
    <source>
        <dbReference type="ARBA" id="ARBA00023136"/>
    </source>
</evidence>
<comment type="similarity">
    <text evidence="2 12">Belongs to the ATPase alpha/beta chains family.</text>
</comment>
<dbReference type="InterPro" id="IPR005722">
    <property type="entry name" value="ATP_synth_F1_bsu"/>
</dbReference>
<evidence type="ECO:0000256" key="10">
    <source>
        <dbReference type="ARBA" id="ARBA00023196"/>
    </source>
</evidence>
<dbReference type="InterPro" id="IPR003593">
    <property type="entry name" value="AAA+_ATPase"/>
</dbReference>
<keyword evidence="8 12" id="KW-0406">Ion transport</keyword>
<gene>
    <name evidence="12" type="primary">atpD</name>
    <name evidence="13" type="ORF">C0V82_20530</name>
</gene>
<evidence type="ECO:0000256" key="8">
    <source>
        <dbReference type="ARBA" id="ARBA00023065"/>
    </source>
</evidence>
<dbReference type="GO" id="GO:0045259">
    <property type="term" value="C:proton-transporting ATP synthase complex"/>
    <property type="evidence" value="ECO:0007669"/>
    <property type="project" value="UniProtKB-KW"/>
</dbReference>
<evidence type="ECO:0000256" key="2">
    <source>
        <dbReference type="ARBA" id="ARBA00008936"/>
    </source>
</evidence>
<dbReference type="EMBL" id="CP025612">
    <property type="protein sequence ID" value="AUN32705.1"/>
    <property type="molecule type" value="Genomic_DNA"/>
</dbReference>
<keyword evidence="7 12" id="KW-1278">Translocase</keyword>
<comment type="function">
    <text evidence="12">Produces ATP from ADP in the presence of a proton gradient across the membrane. The catalytic sites are hosted primarily by the beta subunits.</text>
</comment>
<evidence type="ECO:0000256" key="4">
    <source>
        <dbReference type="ARBA" id="ARBA00022741"/>
    </source>
</evidence>
<name>A0A2K9NK47_9PROT</name>
<dbReference type="SMART" id="SM00382">
    <property type="entry name" value="AAA"/>
    <property type="match status" value="1"/>
</dbReference>
<dbReference type="GO" id="GO:0046933">
    <property type="term" value="F:proton-transporting ATP synthase activity, rotational mechanism"/>
    <property type="evidence" value="ECO:0007669"/>
    <property type="project" value="UniProtKB-UniRule"/>
</dbReference>
<dbReference type="RefSeq" id="WP_102114238.1">
    <property type="nucleotide sequence ID" value="NZ_BMGN01000010.1"/>
</dbReference>
<dbReference type="Proteomes" id="UP000234752">
    <property type="component" value="Chromosome eg_2"/>
</dbReference>
<evidence type="ECO:0000256" key="5">
    <source>
        <dbReference type="ARBA" id="ARBA00022781"/>
    </source>
</evidence>
<keyword evidence="14" id="KW-1185">Reference proteome</keyword>
<evidence type="ECO:0000256" key="1">
    <source>
        <dbReference type="ARBA" id="ARBA00004370"/>
    </source>
</evidence>
<comment type="subcellular location">
    <subcellularLocation>
        <location evidence="12">Cell membrane</location>
        <topology evidence="12">Peripheral membrane protein</topology>
    </subcellularLocation>
    <subcellularLocation>
        <location evidence="1">Membrane</location>
    </subcellularLocation>
</comment>
<evidence type="ECO:0000256" key="7">
    <source>
        <dbReference type="ARBA" id="ARBA00022967"/>
    </source>
</evidence>
<keyword evidence="5 12" id="KW-0375">Hydrogen ion transport</keyword>
<dbReference type="SUPFAM" id="SSF50615">
    <property type="entry name" value="N-terminal domain of alpha and beta subunits of F1 ATP synthase"/>
    <property type="match status" value="1"/>
</dbReference>
<dbReference type="SUPFAM" id="SSF47917">
    <property type="entry name" value="C-terminal domain of alpha and beta subunits of F1 ATP synthase"/>
    <property type="match status" value="1"/>
</dbReference>
<dbReference type="InterPro" id="IPR004100">
    <property type="entry name" value="ATPase_F1/V1/A1_a/bsu_N"/>
</dbReference>
<protein>
    <recommendedName>
        <fullName evidence="12">ATP synthase subunit beta</fullName>
        <ecNumber evidence="12">7.1.2.2</ecNumber>
    </recommendedName>
    <alternativeName>
        <fullName evidence="12">ATP synthase F1 sector subunit beta</fullName>
    </alternativeName>
    <alternativeName>
        <fullName evidence="12">F-ATPase subunit beta</fullName>
    </alternativeName>
</protein>
<dbReference type="Gene3D" id="2.40.10.170">
    <property type="match status" value="1"/>
</dbReference>
<evidence type="ECO:0000313" key="14">
    <source>
        <dbReference type="Proteomes" id="UP000234752"/>
    </source>
</evidence>
<dbReference type="InterPro" id="IPR027417">
    <property type="entry name" value="P-loop_NTPase"/>
</dbReference>
<dbReference type="Pfam" id="PF00006">
    <property type="entry name" value="ATP-synt_ab"/>
    <property type="match status" value="1"/>
</dbReference>
<evidence type="ECO:0000313" key="13">
    <source>
        <dbReference type="EMBL" id="AUN32705.1"/>
    </source>
</evidence>
<dbReference type="Pfam" id="PF02874">
    <property type="entry name" value="ATP-synt_ab_N"/>
    <property type="match status" value="1"/>
</dbReference>
<organism evidence="13 14">
    <name type="scientific">Niveispirillum cyanobacteriorum</name>
    <dbReference type="NCBI Taxonomy" id="1612173"/>
    <lineage>
        <taxon>Bacteria</taxon>
        <taxon>Pseudomonadati</taxon>
        <taxon>Pseudomonadota</taxon>
        <taxon>Alphaproteobacteria</taxon>
        <taxon>Rhodospirillales</taxon>
        <taxon>Azospirillaceae</taxon>
        <taxon>Niveispirillum</taxon>
    </lineage>
</organism>
<keyword evidence="9 12" id="KW-0472">Membrane</keyword>
<evidence type="ECO:0000256" key="11">
    <source>
        <dbReference type="ARBA" id="ARBA00023310"/>
    </source>
</evidence>
<evidence type="ECO:0000256" key="12">
    <source>
        <dbReference type="HAMAP-Rule" id="MF_01347"/>
    </source>
</evidence>
<keyword evidence="11 12" id="KW-0066">ATP synthesis</keyword>
<dbReference type="GO" id="GO:0005524">
    <property type="term" value="F:ATP binding"/>
    <property type="evidence" value="ECO:0007669"/>
    <property type="project" value="UniProtKB-UniRule"/>
</dbReference>
<dbReference type="PANTHER" id="PTHR15184:SF71">
    <property type="entry name" value="ATP SYNTHASE SUBUNIT BETA, MITOCHONDRIAL"/>
    <property type="match status" value="1"/>
</dbReference>
<dbReference type="GO" id="GO:0005886">
    <property type="term" value="C:plasma membrane"/>
    <property type="evidence" value="ECO:0007669"/>
    <property type="project" value="UniProtKB-SubCell"/>
</dbReference>
<dbReference type="SUPFAM" id="SSF52540">
    <property type="entry name" value="P-loop containing nucleoside triphosphate hydrolases"/>
    <property type="match status" value="1"/>
</dbReference>
<reference evidence="13 14" key="1">
    <citation type="submission" date="2017-12" db="EMBL/GenBank/DDBJ databases">
        <title>Genomes of bacteria within cyanobacterial aggregates.</title>
        <authorList>
            <person name="Cai H."/>
        </authorList>
    </citation>
    <scope>NUCLEOTIDE SEQUENCE [LARGE SCALE GENOMIC DNA]</scope>
    <source>
        <strain evidence="13 14">TH16</strain>
    </source>
</reference>
<dbReference type="KEGG" id="ncb:C0V82_20530"/>
<keyword evidence="6 12" id="KW-0067">ATP-binding</keyword>
<dbReference type="PANTHER" id="PTHR15184">
    <property type="entry name" value="ATP SYNTHASE"/>
    <property type="match status" value="1"/>
</dbReference>
<dbReference type="EC" id="7.1.2.2" evidence="12"/>
<dbReference type="Gene3D" id="3.40.50.300">
    <property type="entry name" value="P-loop containing nucleotide triphosphate hydrolases"/>
    <property type="match status" value="1"/>
</dbReference>
<dbReference type="NCBIfam" id="TIGR01039">
    <property type="entry name" value="atpD"/>
    <property type="match status" value="1"/>
</dbReference>
<dbReference type="Gene3D" id="1.10.1140.10">
    <property type="entry name" value="Bovine Mitochondrial F1-atpase, Atp Synthase Beta Chain, Chain D, domain 3"/>
    <property type="match status" value="1"/>
</dbReference>
<keyword evidence="3 12" id="KW-0813">Transport</keyword>
<dbReference type="CDD" id="cd01133">
    <property type="entry name" value="F1-ATPase_beta_CD"/>
    <property type="match status" value="1"/>
</dbReference>
<dbReference type="InterPro" id="IPR036121">
    <property type="entry name" value="ATPase_F1/V1/A1_a/bsu_N_sf"/>
</dbReference>
<accession>A0A2K9NK47</accession>
<keyword evidence="4 12" id="KW-0547">Nucleotide-binding</keyword>